<evidence type="ECO:0000256" key="13">
    <source>
        <dbReference type="SAM" id="Phobius"/>
    </source>
</evidence>
<keyword evidence="10 13" id="KW-0472">Membrane</keyword>
<accession>A0AAN7G356</accession>
<dbReference type="EMBL" id="JAXUIC010000002">
    <property type="protein sequence ID" value="KAK4600740.1"/>
    <property type="molecule type" value="Genomic_DNA"/>
</dbReference>
<comment type="subcellular location">
    <subcellularLocation>
        <location evidence="1">Cell membrane</location>
        <topology evidence="1">Single-pass type I membrane protein</topology>
    </subcellularLocation>
</comment>
<dbReference type="PANTHER" id="PTHR27004">
    <property type="entry name" value="RECEPTOR-LIKE PROTEIN 12 ISOFORM X1"/>
    <property type="match status" value="1"/>
</dbReference>
<keyword evidence="11" id="KW-0675">Receptor</keyword>
<feature type="transmembrane region" description="Helical" evidence="13">
    <location>
        <begin position="116"/>
        <end position="140"/>
    </location>
</feature>
<reference evidence="14 15" key="1">
    <citation type="journal article" date="2023" name="G3 (Bethesda)">
        <title>A haplotype-resolved chromosome-scale genome for Quercus rubra L. provides insights into the genetics of adaptive traits for red oak species.</title>
        <authorList>
            <person name="Kapoor B."/>
            <person name="Jenkins J."/>
            <person name="Schmutz J."/>
            <person name="Zhebentyayeva T."/>
            <person name="Kuelheim C."/>
            <person name="Coggeshall M."/>
            <person name="Heim C."/>
            <person name="Lasky J.R."/>
            <person name="Leites L."/>
            <person name="Islam-Faridi N."/>
            <person name="Romero-Severson J."/>
            <person name="DeLeo V.L."/>
            <person name="Lucas S.M."/>
            <person name="Lazic D."/>
            <person name="Gailing O."/>
            <person name="Carlson J."/>
            <person name="Staton M."/>
        </authorList>
    </citation>
    <scope>NUCLEOTIDE SEQUENCE [LARGE SCALE GENOMIC DNA]</scope>
    <source>
        <strain evidence="14">Pseudo-F2</strain>
    </source>
</reference>
<dbReference type="PANTHER" id="PTHR27004:SF447">
    <property type="entry name" value="RECEPTOR LIKE PROTEIN 30-LIKE"/>
    <property type="match status" value="1"/>
</dbReference>
<gene>
    <name evidence="14" type="ORF">RGQ29_010387</name>
</gene>
<evidence type="ECO:0000256" key="1">
    <source>
        <dbReference type="ARBA" id="ARBA00004251"/>
    </source>
</evidence>
<keyword evidence="5" id="KW-0433">Leucine-rich repeat</keyword>
<keyword evidence="6 13" id="KW-0812">Transmembrane</keyword>
<proteinExistence type="inferred from homology"/>
<evidence type="ECO:0000256" key="5">
    <source>
        <dbReference type="ARBA" id="ARBA00022614"/>
    </source>
</evidence>
<dbReference type="Pfam" id="PF13855">
    <property type="entry name" value="LRR_8"/>
    <property type="match status" value="1"/>
</dbReference>
<name>A0AAN7G356_QUERU</name>
<dbReference type="AlphaFoldDB" id="A0AAN7G356"/>
<dbReference type="GO" id="GO:0005886">
    <property type="term" value="C:plasma membrane"/>
    <property type="evidence" value="ECO:0007669"/>
    <property type="project" value="UniProtKB-SubCell"/>
</dbReference>
<comment type="caution">
    <text evidence="14">The sequence shown here is derived from an EMBL/GenBank/DDBJ whole genome shotgun (WGS) entry which is preliminary data.</text>
</comment>
<evidence type="ECO:0000256" key="4">
    <source>
        <dbReference type="ARBA" id="ARBA00022553"/>
    </source>
</evidence>
<evidence type="ECO:0000256" key="7">
    <source>
        <dbReference type="ARBA" id="ARBA00022729"/>
    </source>
</evidence>
<comment type="similarity">
    <text evidence="2">Belongs to the RLP family.</text>
</comment>
<evidence type="ECO:0000256" key="12">
    <source>
        <dbReference type="ARBA" id="ARBA00023180"/>
    </source>
</evidence>
<keyword evidence="12" id="KW-0325">Glycoprotein</keyword>
<evidence type="ECO:0000256" key="11">
    <source>
        <dbReference type="ARBA" id="ARBA00023170"/>
    </source>
</evidence>
<sequence>MLSLSNNIFTGHIPSSLENLTKLESLNLSQNRLMGEIPQQLAQLTFLEWFNVSHNNLIGSIPHGKQFDTFENNSFEGNLGLCENPLSKKCWNYDFSLPSAIVSEESHDSTRSLFEFGWKIVLIRYGFGLIVGVIISNIVATRKRDWLMKTFGMRQQLQKKKVRRG</sequence>
<keyword evidence="7" id="KW-0732">Signal</keyword>
<keyword evidence="8" id="KW-0677">Repeat</keyword>
<organism evidence="14 15">
    <name type="scientific">Quercus rubra</name>
    <name type="common">Northern red oak</name>
    <name type="synonym">Quercus borealis</name>
    <dbReference type="NCBI Taxonomy" id="3512"/>
    <lineage>
        <taxon>Eukaryota</taxon>
        <taxon>Viridiplantae</taxon>
        <taxon>Streptophyta</taxon>
        <taxon>Embryophyta</taxon>
        <taxon>Tracheophyta</taxon>
        <taxon>Spermatophyta</taxon>
        <taxon>Magnoliopsida</taxon>
        <taxon>eudicotyledons</taxon>
        <taxon>Gunneridae</taxon>
        <taxon>Pentapetalae</taxon>
        <taxon>rosids</taxon>
        <taxon>fabids</taxon>
        <taxon>Fagales</taxon>
        <taxon>Fagaceae</taxon>
        <taxon>Quercus</taxon>
    </lineage>
</organism>
<keyword evidence="9 13" id="KW-1133">Transmembrane helix</keyword>
<dbReference type="SUPFAM" id="SSF52058">
    <property type="entry name" value="L domain-like"/>
    <property type="match status" value="1"/>
</dbReference>
<dbReference type="InterPro" id="IPR032675">
    <property type="entry name" value="LRR_dom_sf"/>
</dbReference>
<dbReference type="Gene3D" id="3.80.10.10">
    <property type="entry name" value="Ribonuclease Inhibitor"/>
    <property type="match status" value="1"/>
</dbReference>
<evidence type="ECO:0000256" key="10">
    <source>
        <dbReference type="ARBA" id="ARBA00023136"/>
    </source>
</evidence>
<evidence type="ECO:0000256" key="3">
    <source>
        <dbReference type="ARBA" id="ARBA00022475"/>
    </source>
</evidence>
<keyword evidence="3" id="KW-1003">Cell membrane</keyword>
<dbReference type="Proteomes" id="UP001324115">
    <property type="component" value="Unassembled WGS sequence"/>
</dbReference>
<protein>
    <submittedName>
        <fullName evidence="14">Uncharacterized protein</fullName>
    </submittedName>
</protein>
<evidence type="ECO:0000256" key="8">
    <source>
        <dbReference type="ARBA" id="ARBA00022737"/>
    </source>
</evidence>
<evidence type="ECO:0000256" key="2">
    <source>
        <dbReference type="ARBA" id="ARBA00009592"/>
    </source>
</evidence>
<dbReference type="FunFam" id="3.80.10.10:FF:000722">
    <property type="entry name" value="Leucine-rich repeat receptor-like protein kinase"/>
    <property type="match status" value="1"/>
</dbReference>
<evidence type="ECO:0000256" key="6">
    <source>
        <dbReference type="ARBA" id="ARBA00022692"/>
    </source>
</evidence>
<evidence type="ECO:0000313" key="15">
    <source>
        <dbReference type="Proteomes" id="UP001324115"/>
    </source>
</evidence>
<keyword evidence="4" id="KW-0597">Phosphoprotein</keyword>
<feature type="non-terminal residue" evidence="14">
    <location>
        <position position="165"/>
    </location>
</feature>
<evidence type="ECO:0000313" key="14">
    <source>
        <dbReference type="EMBL" id="KAK4600740.1"/>
    </source>
</evidence>
<dbReference type="InterPro" id="IPR001611">
    <property type="entry name" value="Leu-rich_rpt"/>
</dbReference>
<keyword evidence="15" id="KW-1185">Reference proteome</keyword>
<evidence type="ECO:0000256" key="9">
    <source>
        <dbReference type="ARBA" id="ARBA00022989"/>
    </source>
</evidence>